<dbReference type="InterPro" id="IPR036396">
    <property type="entry name" value="Cyt_P450_sf"/>
</dbReference>
<dbReference type="CDD" id="cd11056">
    <property type="entry name" value="CYP6-like"/>
    <property type="match status" value="1"/>
</dbReference>
<reference evidence="15" key="1">
    <citation type="journal article" date="2013" name="Genome Biol.">
        <title>Draft genome of the mountain pine beetle, Dendroctonus ponderosae Hopkins, a major forest pest.</title>
        <authorList>
            <person name="Keeling C.I."/>
            <person name="Yuen M.M."/>
            <person name="Liao N.Y."/>
            <person name="Docking T.R."/>
            <person name="Chan S.K."/>
            <person name="Taylor G.A."/>
            <person name="Palmquist D.L."/>
            <person name="Jackman S.D."/>
            <person name="Nguyen A."/>
            <person name="Li M."/>
            <person name="Henderson H."/>
            <person name="Janes J.K."/>
            <person name="Zhao Y."/>
            <person name="Pandoh P."/>
            <person name="Moore R."/>
            <person name="Sperling F.A."/>
            <person name="Huber D.P."/>
            <person name="Birol I."/>
            <person name="Jones S.J."/>
            <person name="Bohlmann J."/>
        </authorList>
    </citation>
    <scope>NUCLEOTIDE SEQUENCE</scope>
</reference>
<evidence type="ECO:0000313" key="15">
    <source>
        <dbReference type="EMBL" id="ENN81741.1"/>
    </source>
</evidence>
<evidence type="ECO:0000256" key="1">
    <source>
        <dbReference type="ARBA" id="ARBA00001971"/>
    </source>
</evidence>
<keyword evidence="5 13" id="KW-0349">Heme</keyword>
<dbReference type="FunFam" id="1.10.630.10:FF:000042">
    <property type="entry name" value="Cytochrome P450"/>
    <property type="match status" value="1"/>
</dbReference>
<evidence type="ECO:0000256" key="6">
    <source>
        <dbReference type="ARBA" id="ARBA00022723"/>
    </source>
</evidence>
<evidence type="ECO:0000256" key="7">
    <source>
        <dbReference type="ARBA" id="ARBA00022824"/>
    </source>
</evidence>
<dbReference type="InterPro" id="IPR002401">
    <property type="entry name" value="Cyt_P450_E_grp-I"/>
</dbReference>
<dbReference type="GO" id="GO:0004497">
    <property type="term" value="F:monooxygenase activity"/>
    <property type="evidence" value="ECO:0007669"/>
    <property type="project" value="UniProtKB-KW"/>
</dbReference>
<dbReference type="HOGENOM" id="CLU_001570_5_2_1"/>
<gene>
    <name evidence="15" type="ORF">YQE_01868</name>
</gene>
<evidence type="ECO:0000256" key="13">
    <source>
        <dbReference type="PIRSR" id="PIRSR602401-1"/>
    </source>
</evidence>
<dbReference type="AlphaFoldDB" id="N6UM41"/>
<dbReference type="OMA" id="WVASEAQ"/>
<sequence length="542" mass="61979">MTLLIALVAVVSLVLLFCAYSKWMQQYWARQGVTQLEPRFILGDTFPLGRGTISVKDFFLDIYQQYKPKGLKCVGIYNTHVPELVALDSTLLKDIIIKDSSSFASHGVFYHDTNVLTSHLFNIEGQIWRERRVKLTPLFTSGKVKMMFESVAGIAPGVVDVVGKSADSNTPLPVKDVLSRFSIDVILSAMFGLKCQSLYEPDNMFRAIGKEALTPNAPKMYIENLFNRNFLGKIGYQSFSEELVVTFSKVIKETTEYREMNDSQRNDFMKLMVQLKKQTSLSNNDGSNDIKKSGSYITDSEILCESFFMFLAGHETSSSTSTFALFCLAQDPEIQEKLRTEIKDVLKKHNGKFTYDALMEMEYLDKVVRETFRIYPVVPVIPRRCTKDYKVNNTNIVIEKGTKIYIPVIGVHLDPEFYPDPLRFNPENFSIENRAKRPEVAWMPFGEGPRLCIGKSLKVLFELQTLELALMYIILTIIKYSPYIVFAWMRLGYLQIKVPLVALLLKYKFTLNKVMQPPFIAEAGTVVYMFKQPILLDVTRIN</sequence>
<keyword evidence="10 13" id="KW-0408">Iron</keyword>
<dbReference type="PRINTS" id="PR00463">
    <property type="entry name" value="EP450I"/>
</dbReference>
<keyword evidence="9 14" id="KW-0560">Oxidoreductase</keyword>
<keyword evidence="8" id="KW-0492">Microsome</keyword>
<dbReference type="InterPro" id="IPR001128">
    <property type="entry name" value="Cyt_P450"/>
</dbReference>
<evidence type="ECO:0000256" key="11">
    <source>
        <dbReference type="ARBA" id="ARBA00023033"/>
    </source>
</evidence>
<comment type="cofactor">
    <cofactor evidence="1 13">
        <name>heme</name>
        <dbReference type="ChEBI" id="CHEBI:30413"/>
    </cofactor>
</comment>
<evidence type="ECO:0000256" key="14">
    <source>
        <dbReference type="RuleBase" id="RU000461"/>
    </source>
</evidence>
<accession>N6UM41</accession>
<dbReference type="PRINTS" id="PR00385">
    <property type="entry name" value="P450"/>
</dbReference>
<dbReference type="PANTHER" id="PTHR24292">
    <property type="entry name" value="CYTOCHROME P450"/>
    <property type="match status" value="1"/>
</dbReference>
<dbReference type="SUPFAM" id="SSF48264">
    <property type="entry name" value="Cytochrome P450"/>
    <property type="match status" value="1"/>
</dbReference>
<organism evidence="15">
    <name type="scientific">Dendroctonus ponderosae</name>
    <name type="common">Mountain pine beetle</name>
    <dbReference type="NCBI Taxonomy" id="77166"/>
    <lineage>
        <taxon>Eukaryota</taxon>
        <taxon>Metazoa</taxon>
        <taxon>Ecdysozoa</taxon>
        <taxon>Arthropoda</taxon>
        <taxon>Hexapoda</taxon>
        <taxon>Insecta</taxon>
        <taxon>Pterygota</taxon>
        <taxon>Neoptera</taxon>
        <taxon>Endopterygota</taxon>
        <taxon>Coleoptera</taxon>
        <taxon>Polyphaga</taxon>
        <taxon>Cucujiformia</taxon>
        <taxon>Curculionidae</taxon>
        <taxon>Scolytinae</taxon>
        <taxon>Dendroctonus</taxon>
    </lineage>
</organism>
<feature type="binding site" description="axial binding residue" evidence="13">
    <location>
        <position position="452"/>
    </location>
    <ligand>
        <name>heme</name>
        <dbReference type="ChEBI" id="CHEBI:30413"/>
    </ligand>
    <ligandPart>
        <name>Fe</name>
        <dbReference type="ChEBI" id="CHEBI:18248"/>
    </ligandPart>
</feature>
<dbReference type="InterPro" id="IPR050476">
    <property type="entry name" value="Insect_CytP450_Detox"/>
</dbReference>
<protein>
    <submittedName>
        <fullName evidence="15">Uncharacterized protein</fullName>
    </submittedName>
</protein>
<keyword evidence="7" id="KW-0256">Endoplasmic reticulum</keyword>
<evidence type="ECO:0000256" key="3">
    <source>
        <dbReference type="ARBA" id="ARBA00004406"/>
    </source>
</evidence>
<dbReference type="GO" id="GO:0005789">
    <property type="term" value="C:endoplasmic reticulum membrane"/>
    <property type="evidence" value="ECO:0007669"/>
    <property type="project" value="UniProtKB-SubCell"/>
</dbReference>
<dbReference type="EMBL" id="KB740067">
    <property type="protein sequence ID" value="ENN81741.1"/>
    <property type="molecule type" value="Genomic_DNA"/>
</dbReference>
<evidence type="ECO:0000256" key="12">
    <source>
        <dbReference type="ARBA" id="ARBA00023136"/>
    </source>
</evidence>
<evidence type="ECO:0000256" key="8">
    <source>
        <dbReference type="ARBA" id="ARBA00022848"/>
    </source>
</evidence>
<name>N6UM41_DENPD</name>
<dbReference type="GO" id="GO:0016705">
    <property type="term" value="F:oxidoreductase activity, acting on paired donors, with incorporation or reduction of molecular oxygen"/>
    <property type="evidence" value="ECO:0007669"/>
    <property type="project" value="InterPro"/>
</dbReference>
<dbReference type="PANTHER" id="PTHR24292:SF100">
    <property type="entry name" value="CYTOCHROME P450 6A16, ISOFORM B-RELATED"/>
    <property type="match status" value="1"/>
</dbReference>
<dbReference type="Pfam" id="PF00067">
    <property type="entry name" value="p450"/>
    <property type="match status" value="1"/>
</dbReference>
<dbReference type="GO" id="GO:0005506">
    <property type="term" value="F:iron ion binding"/>
    <property type="evidence" value="ECO:0007669"/>
    <property type="project" value="InterPro"/>
</dbReference>
<keyword evidence="11 14" id="KW-0503">Monooxygenase</keyword>
<comment type="similarity">
    <text evidence="4 14">Belongs to the cytochrome P450 family.</text>
</comment>
<dbReference type="GO" id="GO:0020037">
    <property type="term" value="F:heme binding"/>
    <property type="evidence" value="ECO:0007669"/>
    <property type="project" value="InterPro"/>
</dbReference>
<dbReference type="PROSITE" id="PS00086">
    <property type="entry name" value="CYTOCHROME_P450"/>
    <property type="match status" value="1"/>
</dbReference>
<dbReference type="InterPro" id="IPR017972">
    <property type="entry name" value="Cyt_P450_CS"/>
</dbReference>
<keyword evidence="6 13" id="KW-0479">Metal-binding</keyword>
<keyword evidence="12" id="KW-0472">Membrane</keyword>
<comment type="subcellular location">
    <subcellularLocation>
        <location evidence="3">Endoplasmic reticulum membrane</location>
        <topology evidence="3">Peripheral membrane protein</topology>
    </subcellularLocation>
    <subcellularLocation>
        <location evidence="2">Microsome membrane</location>
        <topology evidence="2">Peripheral membrane protein</topology>
    </subcellularLocation>
</comment>
<dbReference type="Gene3D" id="1.10.630.10">
    <property type="entry name" value="Cytochrome P450"/>
    <property type="match status" value="1"/>
</dbReference>
<evidence type="ECO:0000256" key="9">
    <source>
        <dbReference type="ARBA" id="ARBA00023002"/>
    </source>
</evidence>
<evidence type="ECO:0000256" key="10">
    <source>
        <dbReference type="ARBA" id="ARBA00023004"/>
    </source>
</evidence>
<dbReference type="OrthoDB" id="2789670at2759"/>
<evidence type="ECO:0000256" key="5">
    <source>
        <dbReference type="ARBA" id="ARBA00022617"/>
    </source>
</evidence>
<evidence type="ECO:0000256" key="4">
    <source>
        <dbReference type="ARBA" id="ARBA00010617"/>
    </source>
</evidence>
<evidence type="ECO:0000256" key="2">
    <source>
        <dbReference type="ARBA" id="ARBA00004174"/>
    </source>
</evidence>
<proteinExistence type="inferred from homology"/>
<feature type="non-terminal residue" evidence="15">
    <location>
        <position position="1"/>
    </location>
</feature>